<evidence type="ECO:0000256" key="5">
    <source>
        <dbReference type="ARBA" id="ARBA00023002"/>
    </source>
</evidence>
<keyword evidence="4 8" id="KW-0479">Metal-binding</keyword>
<keyword evidence="3 8" id="KW-0349">Heme</keyword>
<dbReference type="PANTHER" id="PTHR24291:SF187">
    <property type="entry name" value="CYTOCHROME P450 4AE1-RELATED"/>
    <property type="match status" value="1"/>
</dbReference>
<evidence type="ECO:0000256" key="7">
    <source>
        <dbReference type="ARBA" id="ARBA00023033"/>
    </source>
</evidence>
<dbReference type="AlphaFoldDB" id="A0A8J6HNH9"/>
<sequence>MGQASAETAFGTELNAQAKCNPKYVEAVTGFLEIFTLRFFSGWLRNPLIFRFSDKYKRYVEYLDILHDFTTTIIKKRKEEFKLLKDNPKMNEEGIKRRAALLDMLLEVSDNGKNLTDEDIREEVDTFMFEGHDTTTTSICFVLYAIAQNPEVQQKVYEELIAVLGPDYKKEIKYGDIQELKYLDIVIKEAHRLYPPVPLIERSLEEDCIIDGIKIPKDTNISIFLYGMNYSSEVYPDPHIFDPERFLPEKQAKRHNFAYVPFSAGPRNCIGRGNAWIRYTKSLHKNRLEREMNLTINTLPSDSNKAIDPTNQKMLGSLLPYISPPYSDGGGVLQNKAIGLVPDRTTVVSWVLDTI</sequence>
<comment type="similarity">
    <text evidence="2 9">Belongs to the cytochrome P450 family.</text>
</comment>
<dbReference type="PROSITE" id="PS00086">
    <property type="entry name" value="CYTOCHROME_P450"/>
    <property type="match status" value="1"/>
</dbReference>
<reference evidence="10" key="1">
    <citation type="journal article" date="2020" name="J Insects Food Feed">
        <title>The yellow mealworm (Tenebrio molitor) genome: a resource for the emerging insects as food and feed industry.</title>
        <authorList>
            <person name="Eriksson T."/>
            <person name="Andere A."/>
            <person name="Kelstrup H."/>
            <person name="Emery V."/>
            <person name="Picard C."/>
        </authorList>
    </citation>
    <scope>NUCLEOTIDE SEQUENCE</scope>
    <source>
        <strain evidence="10">Stoneville</strain>
        <tissue evidence="10">Whole head</tissue>
    </source>
</reference>
<name>A0A8J6HNH9_TENMO</name>
<evidence type="ECO:0008006" key="12">
    <source>
        <dbReference type="Google" id="ProtNLM"/>
    </source>
</evidence>
<keyword evidence="6 8" id="KW-0408">Iron</keyword>
<dbReference type="SUPFAM" id="SSF48264">
    <property type="entry name" value="Cytochrome P450"/>
    <property type="match status" value="1"/>
</dbReference>
<dbReference type="GO" id="GO:0016705">
    <property type="term" value="F:oxidoreductase activity, acting on paired donors, with incorporation or reduction of molecular oxygen"/>
    <property type="evidence" value="ECO:0007669"/>
    <property type="project" value="InterPro"/>
</dbReference>
<dbReference type="InterPro" id="IPR050196">
    <property type="entry name" value="Cytochrome_P450_Monoox"/>
</dbReference>
<evidence type="ECO:0000256" key="1">
    <source>
        <dbReference type="ARBA" id="ARBA00001971"/>
    </source>
</evidence>
<dbReference type="InterPro" id="IPR017972">
    <property type="entry name" value="Cyt_P450_CS"/>
</dbReference>
<dbReference type="GO" id="GO:0004497">
    <property type="term" value="F:monooxygenase activity"/>
    <property type="evidence" value="ECO:0007669"/>
    <property type="project" value="UniProtKB-KW"/>
</dbReference>
<dbReference type="InterPro" id="IPR002401">
    <property type="entry name" value="Cyt_P450_E_grp-I"/>
</dbReference>
<accession>A0A8J6HNH9</accession>
<dbReference type="InterPro" id="IPR001128">
    <property type="entry name" value="Cyt_P450"/>
</dbReference>
<reference evidence="10" key="2">
    <citation type="submission" date="2021-08" db="EMBL/GenBank/DDBJ databases">
        <authorList>
            <person name="Eriksson T."/>
        </authorList>
    </citation>
    <scope>NUCLEOTIDE SEQUENCE</scope>
    <source>
        <strain evidence="10">Stoneville</strain>
        <tissue evidence="10">Whole head</tissue>
    </source>
</reference>
<evidence type="ECO:0000313" key="11">
    <source>
        <dbReference type="Proteomes" id="UP000719412"/>
    </source>
</evidence>
<dbReference type="Gene3D" id="1.10.630.10">
    <property type="entry name" value="Cytochrome P450"/>
    <property type="match status" value="1"/>
</dbReference>
<evidence type="ECO:0000256" key="3">
    <source>
        <dbReference type="ARBA" id="ARBA00022617"/>
    </source>
</evidence>
<dbReference type="PRINTS" id="PR00385">
    <property type="entry name" value="P450"/>
</dbReference>
<evidence type="ECO:0000256" key="9">
    <source>
        <dbReference type="RuleBase" id="RU000461"/>
    </source>
</evidence>
<keyword evidence="5 9" id="KW-0560">Oxidoreductase</keyword>
<proteinExistence type="inferred from homology"/>
<comment type="caution">
    <text evidence="10">The sequence shown here is derived from an EMBL/GenBank/DDBJ whole genome shotgun (WGS) entry which is preliminary data.</text>
</comment>
<dbReference type="PANTHER" id="PTHR24291">
    <property type="entry name" value="CYTOCHROME P450 FAMILY 4"/>
    <property type="match status" value="1"/>
</dbReference>
<dbReference type="Pfam" id="PF00067">
    <property type="entry name" value="p450"/>
    <property type="match status" value="1"/>
</dbReference>
<dbReference type="GO" id="GO:0005506">
    <property type="term" value="F:iron ion binding"/>
    <property type="evidence" value="ECO:0007669"/>
    <property type="project" value="InterPro"/>
</dbReference>
<comment type="cofactor">
    <cofactor evidence="1 8">
        <name>heme</name>
        <dbReference type="ChEBI" id="CHEBI:30413"/>
    </cofactor>
</comment>
<keyword evidence="7 9" id="KW-0503">Monooxygenase</keyword>
<evidence type="ECO:0000313" key="10">
    <source>
        <dbReference type="EMBL" id="KAH0817894.1"/>
    </source>
</evidence>
<feature type="binding site" description="axial binding residue" evidence="8">
    <location>
        <position position="269"/>
    </location>
    <ligand>
        <name>heme</name>
        <dbReference type="ChEBI" id="CHEBI:30413"/>
    </ligand>
    <ligandPart>
        <name>Fe</name>
        <dbReference type="ChEBI" id="CHEBI:18248"/>
    </ligandPart>
</feature>
<dbReference type="Proteomes" id="UP000719412">
    <property type="component" value="Unassembled WGS sequence"/>
</dbReference>
<dbReference type="InterPro" id="IPR036396">
    <property type="entry name" value="Cyt_P450_sf"/>
</dbReference>
<keyword evidence="11" id="KW-1185">Reference proteome</keyword>
<organism evidence="10 11">
    <name type="scientific">Tenebrio molitor</name>
    <name type="common">Yellow mealworm beetle</name>
    <dbReference type="NCBI Taxonomy" id="7067"/>
    <lineage>
        <taxon>Eukaryota</taxon>
        <taxon>Metazoa</taxon>
        <taxon>Ecdysozoa</taxon>
        <taxon>Arthropoda</taxon>
        <taxon>Hexapoda</taxon>
        <taxon>Insecta</taxon>
        <taxon>Pterygota</taxon>
        <taxon>Neoptera</taxon>
        <taxon>Endopterygota</taxon>
        <taxon>Coleoptera</taxon>
        <taxon>Polyphaga</taxon>
        <taxon>Cucujiformia</taxon>
        <taxon>Tenebrionidae</taxon>
        <taxon>Tenebrio</taxon>
    </lineage>
</organism>
<dbReference type="EMBL" id="JABDTM020018667">
    <property type="protein sequence ID" value="KAH0817894.1"/>
    <property type="molecule type" value="Genomic_DNA"/>
</dbReference>
<evidence type="ECO:0000256" key="6">
    <source>
        <dbReference type="ARBA" id="ARBA00023004"/>
    </source>
</evidence>
<evidence type="ECO:0000256" key="4">
    <source>
        <dbReference type="ARBA" id="ARBA00022723"/>
    </source>
</evidence>
<dbReference type="GO" id="GO:0020037">
    <property type="term" value="F:heme binding"/>
    <property type="evidence" value="ECO:0007669"/>
    <property type="project" value="InterPro"/>
</dbReference>
<gene>
    <name evidence="10" type="ORF">GEV33_004897</name>
</gene>
<protein>
    <recommendedName>
        <fullName evidence="12">Cytochrome P450 monooxygenase</fullName>
    </recommendedName>
</protein>
<evidence type="ECO:0000256" key="8">
    <source>
        <dbReference type="PIRSR" id="PIRSR602401-1"/>
    </source>
</evidence>
<evidence type="ECO:0000256" key="2">
    <source>
        <dbReference type="ARBA" id="ARBA00010617"/>
    </source>
</evidence>
<dbReference type="PRINTS" id="PR00463">
    <property type="entry name" value="EP450I"/>
</dbReference>